<evidence type="ECO:0000313" key="1">
    <source>
        <dbReference type="EMBL" id="ELU43995.1"/>
    </source>
</evidence>
<keyword evidence="2" id="KW-1185">Reference proteome</keyword>
<name>L8X186_THACA</name>
<dbReference type="Proteomes" id="UP000011668">
    <property type="component" value="Unassembled WGS sequence"/>
</dbReference>
<reference evidence="1 2" key="1">
    <citation type="journal article" date="2013" name="Nat. Commun.">
        <title>The evolution and pathogenic mechanisms of the rice sheath blight pathogen.</title>
        <authorList>
            <person name="Zheng A."/>
            <person name="Lin R."/>
            <person name="Xu L."/>
            <person name="Qin P."/>
            <person name="Tang C."/>
            <person name="Ai P."/>
            <person name="Zhang D."/>
            <person name="Liu Y."/>
            <person name="Sun Z."/>
            <person name="Feng H."/>
            <person name="Wang Y."/>
            <person name="Chen Y."/>
            <person name="Liang X."/>
            <person name="Fu R."/>
            <person name="Li Q."/>
            <person name="Zhang J."/>
            <person name="Yu X."/>
            <person name="Xie Z."/>
            <person name="Ding L."/>
            <person name="Guan P."/>
            <person name="Tang J."/>
            <person name="Liang Y."/>
            <person name="Wang S."/>
            <person name="Deng Q."/>
            <person name="Li S."/>
            <person name="Zhu J."/>
            <person name="Wang L."/>
            <person name="Liu H."/>
            <person name="Li P."/>
        </authorList>
    </citation>
    <scope>NUCLEOTIDE SEQUENCE [LARGE SCALE GENOMIC DNA]</scope>
    <source>
        <strain evidence="2">AG-1 IA</strain>
    </source>
</reference>
<dbReference type="EMBL" id="AFRT01000451">
    <property type="protein sequence ID" value="ELU43995.1"/>
    <property type="molecule type" value="Genomic_DNA"/>
</dbReference>
<accession>L8X186</accession>
<proteinExistence type="predicted"/>
<comment type="caution">
    <text evidence="1">The sequence shown here is derived from an EMBL/GenBank/DDBJ whole genome shotgun (WGS) entry which is preliminary data.</text>
</comment>
<dbReference type="HOGENOM" id="CLU_2098492_0_0_1"/>
<dbReference type="AlphaFoldDB" id="L8X186"/>
<gene>
    <name evidence="1" type="ORF">AG1IA_01976</name>
</gene>
<evidence type="ECO:0000313" key="2">
    <source>
        <dbReference type="Proteomes" id="UP000011668"/>
    </source>
</evidence>
<protein>
    <submittedName>
        <fullName evidence="1">Uncharacterized protein</fullName>
    </submittedName>
</protein>
<sequence>MTCLDEGFAIYTEILLSQEVVGFIHLRAWEAKIERLNQTGETVESTNEVQYSFEEERRSAMNMGVSNTYGKPGRSRPITSQLWKMYHPRYKKMGMTNVHMGRKFGLTNVRRKEFLW</sequence>
<organism evidence="1 2">
    <name type="scientific">Thanatephorus cucumeris (strain AG1-IA)</name>
    <name type="common">Rice sheath blight fungus</name>
    <name type="synonym">Rhizoctonia solani</name>
    <dbReference type="NCBI Taxonomy" id="983506"/>
    <lineage>
        <taxon>Eukaryota</taxon>
        <taxon>Fungi</taxon>
        <taxon>Dikarya</taxon>
        <taxon>Basidiomycota</taxon>
        <taxon>Agaricomycotina</taxon>
        <taxon>Agaricomycetes</taxon>
        <taxon>Cantharellales</taxon>
        <taxon>Ceratobasidiaceae</taxon>
        <taxon>Rhizoctonia</taxon>
        <taxon>Rhizoctonia solani AG-1</taxon>
    </lineage>
</organism>